<evidence type="ECO:0000313" key="2">
    <source>
        <dbReference type="Proteomes" id="UP000480178"/>
    </source>
</evidence>
<keyword evidence="1" id="KW-0378">Hydrolase</keyword>
<dbReference type="GO" id="GO:0016874">
    <property type="term" value="F:ligase activity"/>
    <property type="evidence" value="ECO:0007669"/>
    <property type="project" value="UniProtKB-KW"/>
</dbReference>
<dbReference type="InterPro" id="IPR050698">
    <property type="entry name" value="MBL"/>
</dbReference>
<dbReference type="PANTHER" id="PTHR11203:SF49">
    <property type="entry name" value="BLL1145 PROTEIN"/>
    <property type="match status" value="1"/>
</dbReference>
<keyword evidence="1" id="KW-0269">Exonuclease</keyword>
<dbReference type="Proteomes" id="UP000480178">
    <property type="component" value="Chromosome"/>
</dbReference>
<dbReference type="Gene3D" id="3.60.15.10">
    <property type="entry name" value="Ribonuclease Z/Hydroxyacylglutathione hydrolase-like"/>
    <property type="match status" value="1"/>
</dbReference>
<protein>
    <submittedName>
        <fullName evidence="1">Ligase-associated DNA damage response exonuclease</fullName>
        <ecNumber evidence="1">3.1.-.-</ecNumber>
    </submittedName>
</protein>
<dbReference type="SUPFAM" id="SSF56281">
    <property type="entry name" value="Metallo-hydrolase/oxidoreductase"/>
    <property type="match status" value="1"/>
</dbReference>
<proteinExistence type="predicted"/>
<keyword evidence="1" id="KW-0436">Ligase</keyword>
<sequence>MSLIEFTPQGMYCPQAGMYIDPWQPVDKAIITHAHGDHARRGNKYYLAHVTSEHVLRLRLGEHINLQTIEYNVPIHINGVKISFHPAGHIVGSSQIRLEYQGEIWVASGDYKTEPDLLSQSFEPVRCHTFISESTFGLPVYQWKPQSEIFDEINQWWKDNQNADKVSIVFGYSLGKAQRILQNLDTSLGKIFVHGAIWHTNEALRQDGILLPEVIRVSKEIPNQTYRGGLVLAPPSAMATPWIRKFAPYATASASGWMTLRGAKRRKALDRGFVLSDHADWNGLNAAIEATGAQRVYVTHGYKSAFARYLTEKGLEAYEADTLFEGESLDPLPSLEENELQ</sequence>
<dbReference type="EC" id="3.1.-.-" evidence="1"/>
<accession>A0A6C0GRS2</accession>
<dbReference type="GO" id="GO:0004521">
    <property type="term" value="F:RNA endonuclease activity"/>
    <property type="evidence" value="ECO:0007669"/>
    <property type="project" value="TreeGrafter"/>
</dbReference>
<dbReference type="GO" id="GO:0004527">
    <property type="term" value="F:exonuclease activity"/>
    <property type="evidence" value="ECO:0007669"/>
    <property type="project" value="UniProtKB-KW"/>
</dbReference>
<gene>
    <name evidence="1" type="ORF">GXP67_29890</name>
</gene>
<evidence type="ECO:0000313" key="1">
    <source>
        <dbReference type="EMBL" id="QHT70564.1"/>
    </source>
</evidence>
<name>A0A6C0GRS2_9BACT</name>
<dbReference type="NCBIfam" id="TIGR04122">
    <property type="entry name" value="Xnuc_lig_assoc"/>
    <property type="match status" value="1"/>
</dbReference>
<reference evidence="1 2" key="1">
    <citation type="submission" date="2020-01" db="EMBL/GenBank/DDBJ databases">
        <authorList>
            <person name="Kim M.K."/>
        </authorList>
    </citation>
    <scope>NUCLEOTIDE SEQUENCE [LARGE SCALE GENOMIC DNA]</scope>
    <source>
        <strain evidence="1 2">172606-1</strain>
    </source>
</reference>
<dbReference type="RefSeq" id="WP_162446541.1">
    <property type="nucleotide sequence ID" value="NZ_CP048222.1"/>
</dbReference>
<dbReference type="EMBL" id="CP048222">
    <property type="protein sequence ID" value="QHT70564.1"/>
    <property type="molecule type" value="Genomic_DNA"/>
</dbReference>
<dbReference type="InterPro" id="IPR026360">
    <property type="entry name" value="Xnuc_lig_assoc"/>
</dbReference>
<organism evidence="1 2">
    <name type="scientific">Rhodocytophaga rosea</name>
    <dbReference type="NCBI Taxonomy" id="2704465"/>
    <lineage>
        <taxon>Bacteria</taxon>
        <taxon>Pseudomonadati</taxon>
        <taxon>Bacteroidota</taxon>
        <taxon>Cytophagia</taxon>
        <taxon>Cytophagales</taxon>
        <taxon>Rhodocytophagaceae</taxon>
        <taxon>Rhodocytophaga</taxon>
    </lineage>
</organism>
<dbReference type="AlphaFoldDB" id="A0A6C0GRS2"/>
<dbReference type="PANTHER" id="PTHR11203">
    <property type="entry name" value="CLEAVAGE AND POLYADENYLATION SPECIFICITY FACTOR FAMILY MEMBER"/>
    <property type="match status" value="1"/>
</dbReference>
<dbReference type="KEGG" id="rhoz:GXP67_29890"/>
<dbReference type="InterPro" id="IPR036866">
    <property type="entry name" value="RibonucZ/Hydroxyglut_hydro"/>
</dbReference>
<keyword evidence="2" id="KW-1185">Reference proteome</keyword>
<keyword evidence="1" id="KW-0540">Nuclease</keyword>